<dbReference type="AlphaFoldDB" id="A0A2H0LSD3"/>
<reference evidence="1 2" key="1">
    <citation type="submission" date="2017-09" db="EMBL/GenBank/DDBJ databases">
        <title>Depth-based differentiation of microbial function through sediment-hosted aquifers and enrichment of novel symbionts in the deep terrestrial subsurface.</title>
        <authorList>
            <person name="Probst A.J."/>
            <person name="Ladd B."/>
            <person name="Jarett J.K."/>
            <person name="Geller-Mcgrath D.E."/>
            <person name="Sieber C.M."/>
            <person name="Emerson J.B."/>
            <person name="Anantharaman K."/>
            <person name="Thomas B.C."/>
            <person name="Malmstrom R."/>
            <person name="Stieglmeier M."/>
            <person name="Klingl A."/>
            <person name="Woyke T."/>
            <person name="Ryan C.M."/>
            <person name="Banfield J.F."/>
        </authorList>
    </citation>
    <scope>NUCLEOTIDE SEQUENCE [LARGE SCALE GENOMIC DNA]</scope>
    <source>
        <strain evidence="1">CG11_big_fil_rev_8_21_14_0_20_45_26</strain>
    </source>
</reference>
<dbReference type="EMBL" id="PCVY01000044">
    <property type="protein sequence ID" value="PIQ86405.1"/>
    <property type="molecule type" value="Genomic_DNA"/>
</dbReference>
<organism evidence="1 2">
    <name type="scientific">Candidatus Abzuiibacterium crystallinum</name>
    <dbReference type="NCBI Taxonomy" id="1974748"/>
    <lineage>
        <taxon>Bacteria</taxon>
        <taxon>Pseudomonadati</taxon>
        <taxon>Candidatus Omnitrophota</taxon>
        <taxon>Candidatus Abzuiibacterium</taxon>
    </lineage>
</organism>
<accession>A0A2H0LSD3</accession>
<sequence length="307" mass="35190">MPNNDINYYYYLVAFIDILGQKEAFQNLEGLPLQDNDHKLIEVHKQTAMFVESLREGFQNFFDAYTKEGESSVQVHPSKQAQFEEMMKSNLKHQRFSDCIQAYVSLHTEKYHSNAINGVSGVLTSCGSLLLLSLSMKKAFRGGIEVGLGTELSNGEIYGPALYKAYELESKVAQYPRIVIGQQLTNYLMSVVNGHEQQQGGQSKEDTEICKSLAKRCLKMIVRDVDGVPILDYLGNDFLQSIKEHPSPTDMKEWKEIFNRAFQFVESEYMKRKQEGDKKLALRYYLLSNYFKARASSFMDRDESNRA</sequence>
<comment type="caution">
    <text evidence="1">The sequence shown here is derived from an EMBL/GenBank/DDBJ whole genome shotgun (WGS) entry which is preliminary data.</text>
</comment>
<gene>
    <name evidence="1" type="ORF">COV74_04925</name>
</gene>
<proteinExistence type="predicted"/>
<protein>
    <submittedName>
        <fullName evidence="1">Uncharacterized protein</fullName>
    </submittedName>
</protein>
<name>A0A2H0LSD3_9BACT</name>
<dbReference type="Proteomes" id="UP000230859">
    <property type="component" value="Unassembled WGS sequence"/>
</dbReference>
<evidence type="ECO:0000313" key="1">
    <source>
        <dbReference type="EMBL" id="PIQ86405.1"/>
    </source>
</evidence>
<evidence type="ECO:0000313" key="2">
    <source>
        <dbReference type="Proteomes" id="UP000230859"/>
    </source>
</evidence>